<evidence type="ECO:0000256" key="1">
    <source>
        <dbReference type="SAM" id="MobiDB-lite"/>
    </source>
</evidence>
<evidence type="ECO:0000313" key="2">
    <source>
        <dbReference type="EMBL" id="PKU47165.1"/>
    </source>
</evidence>
<dbReference type="AlphaFoldDB" id="A0A2I0UM87"/>
<protein>
    <submittedName>
        <fullName evidence="2">Uncharacterized protein</fullName>
    </submittedName>
</protein>
<sequence length="75" mass="8628">MEERSYSKVSIIKDVKPVSSFQDDDLVTSRHWKSPKLDSVMDGNWIMDLDSGMHRSGSKADEQSPRQMLAIEERD</sequence>
<name>A0A2I0UM87_LIMLA</name>
<gene>
    <name evidence="2" type="ORF">llap_2539</name>
</gene>
<reference evidence="3" key="2">
    <citation type="submission" date="2017-12" db="EMBL/GenBank/DDBJ databases">
        <title>Genome sequence of the Bar-tailed Godwit (Limosa lapponica baueri).</title>
        <authorList>
            <person name="Lima N.C.B."/>
            <person name="Parody-Merino A.M."/>
            <person name="Battley P.F."/>
            <person name="Fidler A.E."/>
            <person name="Prosdocimi F."/>
        </authorList>
    </citation>
    <scope>NUCLEOTIDE SEQUENCE [LARGE SCALE GENOMIC DNA]</scope>
</reference>
<organism evidence="2 3">
    <name type="scientific">Limosa lapponica baueri</name>
    <dbReference type="NCBI Taxonomy" id="1758121"/>
    <lineage>
        <taxon>Eukaryota</taxon>
        <taxon>Metazoa</taxon>
        <taxon>Chordata</taxon>
        <taxon>Craniata</taxon>
        <taxon>Vertebrata</taxon>
        <taxon>Euteleostomi</taxon>
        <taxon>Archelosauria</taxon>
        <taxon>Archosauria</taxon>
        <taxon>Dinosauria</taxon>
        <taxon>Saurischia</taxon>
        <taxon>Theropoda</taxon>
        <taxon>Coelurosauria</taxon>
        <taxon>Aves</taxon>
        <taxon>Neognathae</taxon>
        <taxon>Neoaves</taxon>
        <taxon>Charadriiformes</taxon>
        <taxon>Scolopacidae</taxon>
        <taxon>Limosa</taxon>
    </lineage>
</organism>
<feature type="region of interest" description="Disordered" evidence="1">
    <location>
        <begin position="51"/>
        <end position="75"/>
    </location>
</feature>
<evidence type="ECO:0000313" key="3">
    <source>
        <dbReference type="Proteomes" id="UP000233556"/>
    </source>
</evidence>
<accession>A0A2I0UM87</accession>
<dbReference type="EMBL" id="KZ505686">
    <property type="protein sequence ID" value="PKU47165.1"/>
    <property type="molecule type" value="Genomic_DNA"/>
</dbReference>
<keyword evidence="3" id="KW-1185">Reference proteome</keyword>
<dbReference type="Proteomes" id="UP000233556">
    <property type="component" value="Unassembled WGS sequence"/>
</dbReference>
<proteinExistence type="predicted"/>
<reference evidence="3" key="1">
    <citation type="submission" date="2017-11" db="EMBL/GenBank/DDBJ databases">
        <authorList>
            <person name="Lima N.C."/>
            <person name="Parody-Merino A.M."/>
            <person name="Battley P.F."/>
            <person name="Fidler A.E."/>
            <person name="Prosdocimi F."/>
        </authorList>
    </citation>
    <scope>NUCLEOTIDE SEQUENCE [LARGE SCALE GENOMIC DNA]</scope>
</reference>